<evidence type="ECO:0000313" key="9">
    <source>
        <dbReference type="EMBL" id="GAA4410254.1"/>
    </source>
</evidence>
<evidence type="ECO:0000256" key="3">
    <source>
        <dbReference type="ARBA" id="ARBA00016113"/>
    </source>
</evidence>
<feature type="compositionally biased region" description="Basic and acidic residues" evidence="7">
    <location>
        <begin position="428"/>
        <end position="457"/>
    </location>
</feature>
<dbReference type="PANTHER" id="PTHR38007:SF1">
    <property type="entry name" value="CRISPR SYSTEM CMS PROTEIN CSM5"/>
    <property type="match status" value="1"/>
</dbReference>
<evidence type="ECO:0000256" key="7">
    <source>
        <dbReference type="SAM" id="MobiDB-lite"/>
    </source>
</evidence>
<feature type="region of interest" description="Disordered" evidence="7">
    <location>
        <begin position="428"/>
        <end position="460"/>
    </location>
</feature>
<dbReference type="RefSeq" id="WP_345269124.1">
    <property type="nucleotide sequence ID" value="NZ_BAABHB010000007.1"/>
</dbReference>
<comment type="similarity">
    <text evidence="2">Belongs to the CRISPR-associated Csm5 family.</text>
</comment>
<evidence type="ECO:0000256" key="1">
    <source>
        <dbReference type="ARBA" id="ARBA00003088"/>
    </source>
</evidence>
<dbReference type="EMBL" id="BAABHB010000007">
    <property type="protein sequence ID" value="GAA4410254.1"/>
    <property type="molecule type" value="Genomic_DNA"/>
</dbReference>
<reference evidence="10" key="1">
    <citation type="journal article" date="2019" name="Int. J. Syst. Evol. Microbiol.">
        <title>The Global Catalogue of Microorganisms (GCM) 10K type strain sequencing project: providing services to taxonomists for standard genome sequencing and annotation.</title>
        <authorList>
            <consortium name="The Broad Institute Genomics Platform"/>
            <consortium name="The Broad Institute Genome Sequencing Center for Infectious Disease"/>
            <person name="Wu L."/>
            <person name="Ma J."/>
        </authorList>
    </citation>
    <scope>NUCLEOTIDE SEQUENCE [LARGE SCALE GENOMIC DNA]</scope>
    <source>
        <strain evidence="10">JCM 17925</strain>
    </source>
</reference>
<dbReference type="InterPro" id="IPR005537">
    <property type="entry name" value="RAMP_III_fam"/>
</dbReference>
<comment type="function">
    <text evidence="1">This subunit might be involved in maturation of a crRNA intermediate to its mature form.</text>
</comment>
<feature type="domain" description="CRISPR type III-associated protein" evidence="8">
    <location>
        <begin position="8"/>
        <end position="335"/>
    </location>
</feature>
<dbReference type="NCBIfam" id="TIGR01899">
    <property type="entry name" value="cas_TM1807_csm5"/>
    <property type="match status" value="1"/>
</dbReference>
<evidence type="ECO:0000259" key="8">
    <source>
        <dbReference type="Pfam" id="PF03787"/>
    </source>
</evidence>
<proteinExistence type="inferred from homology"/>
<organism evidence="9 10">
    <name type="scientific">Nibrella viscosa</name>
    <dbReference type="NCBI Taxonomy" id="1084524"/>
    <lineage>
        <taxon>Bacteria</taxon>
        <taxon>Pseudomonadati</taxon>
        <taxon>Bacteroidota</taxon>
        <taxon>Cytophagia</taxon>
        <taxon>Cytophagales</taxon>
        <taxon>Spirosomataceae</taxon>
        <taxon>Nibrella</taxon>
    </lineage>
</organism>
<sequence length="530" mass="60110">MNTQHVLIETLTPLHIGSGRMLQGNTEYLYFSDSSTVALVDERKVLDMIGEENLDQWIQLIDNEGDLLDYVRKRKPAVLPADVARRTMRAVGSKKPAKWTKDGKTKFPTIREQLFSGNGQPLLPGSSLKGAIRTAFFNTLIQANPTAARRISDFKKFNDRKQKYEYKGQQLEAKYFALVDRPGDAPNHDVFRLLRIGDAHFDQTVCLLSETLNEKGGSTFEMKDDVKQLIECIPQGAEAICRVQIPAELLTRLRDPRYRETADKIPHRDRIEWKKLIADINANTRRLINKELNRYQAQNLPDDGASEYLDTLRGLLTELQTNQCIIRVGFGTGYLNMTGGWAEEQWRNVPNVNFQQEMADLAEAVRRTARYNAFALPKSRKVALGGVPLGFLKLTIFSETEWADWQSKAAEREAEKARQIETQLKAEEQASREAAEAEAKRQAEEQRQAEEARKPKLFEGTLKQGQELDAEVVVAARTNKVKVYAAGYESKTFDLIGYINPLPIGTVVIVKADQLNGKKQLLQIRYVKPK</sequence>
<dbReference type="InterPro" id="IPR010173">
    <property type="entry name" value="CRISPR-assoc_Csm5"/>
</dbReference>
<gene>
    <name evidence="9" type="ORF">GCM10023187_34630</name>
</gene>
<evidence type="ECO:0000256" key="4">
    <source>
        <dbReference type="ARBA" id="ARBA00022884"/>
    </source>
</evidence>
<keyword evidence="10" id="KW-1185">Reference proteome</keyword>
<name>A0ABP8KLT6_9BACT</name>
<dbReference type="Pfam" id="PF03787">
    <property type="entry name" value="RAMPs"/>
    <property type="match status" value="1"/>
</dbReference>
<protein>
    <recommendedName>
        <fullName evidence="3">CRISPR system Cms protein Csm5</fullName>
    </recommendedName>
    <alternativeName>
        <fullName evidence="6">CRISPR type III A-associated protein Csm5</fullName>
    </alternativeName>
</protein>
<dbReference type="PANTHER" id="PTHR38007">
    <property type="entry name" value="CRISPR SYSTEM CMS PROTEIN CSM5"/>
    <property type="match status" value="1"/>
</dbReference>
<evidence type="ECO:0000313" key="10">
    <source>
        <dbReference type="Proteomes" id="UP001500936"/>
    </source>
</evidence>
<dbReference type="Proteomes" id="UP001500936">
    <property type="component" value="Unassembled WGS sequence"/>
</dbReference>
<keyword evidence="5" id="KW-0051">Antiviral defense</keyword>
<evidence type="ECO:0000256" key="5">
    <source>
        <dbReference type="ARBA" id="ARBA00023118"/>
    </source>
</evidence>
<evidence type="ECO:0000256" key="2">
    <source>
        <dbReference type="ARBA" id="ARBA00006680"/>
    </source>
</evidence>
<accession>A0ABP8KLT6</accession>
<comment type="caution">
    <text evidence="9">The sequence shown here is derived from an EMBL/GenBank/DDBJ whole genome shotgun (WGS) entry which is preliminary data.</text>
</comment>
<evidence type="ECO:0000256" key="6">
    <source>
        <dbReference type="ARBA" id="ARBA00031720"/>
    </source>
</evidence>
<keyword evidence="4" id="KW-0694">RNA-binding</keyword>